<keyword evidence="1" id="KW-0812">Transmembrane</keyword>
<dbReference type="Proteomes" id="UP001500459">
    <property type="component" value="Unassembled WGS sequence"/>
</dbReference>
<evidence type="ECO:0000259" key="2">
    <source>
        <dbReference type="Pfam" id="PF08241"/>
    </source>
</evidence>
<keyword evidence="4" id="KW-1185">Reference proteome</keyword>
<name>A0ABP6USW7_9FLAO</name>
<dbReference type="EMBL" id="BAABCW010000026">
    <property type="protein sequence ID" value="GAA3521338.1"/>
    <property type="molecule type" value="Genomic_DNA"/>
</dbReference>
<evidence type="ECO:0000313" key="4">
    <source>
        <dbReference type="Proteomes" id="UP001500459"/>
    </source>
</evidence>
<dbReference type="Pfam" id="PF08241">
    <property type="entry name" value="Methyltransf_11"/>
    <property type="match status" value="1"/>
</dbReference>
<proteinExistence type="predicted"/>
<dbReference type="InterPro" id="IPR013216">
    <property type="entry name" value="Methyltransf_11"/>
</dbReference>
<dbReference type="RefSeq" id="WP_344930450.1">
    <property type="nucleotide sequence ID" value="NZ_BAABCW010000026.1"/>
</dbReference>
<evidence type="ECO:0000313" key="3">
    <source>
        <dbReference type="EMBL" id="GAA3521338.1"/>
    </source>
</evidence>
<feature type="domain" description="Methyltransferase type 11" evidence="2">
    <location>
        <begin position="130"/>
        <end position="195"/>
    </location>
</feature>
<feature type="transmembrane region" description="Helical" evidence="1">
    <location>
        <begin position="47"/>
        <end position="69"/>
    </location>
</feature>
<accession>A0ABP6USW7</accession>
<reference evidence="4" key="1">
    <citation type="journal article" date="2019" name="Int. J. Syst. Evol. Microbiol.">
        <title>The Global Catalogue of Microorganisms (GCM) 10K type strain sequencing project: providing services to taxonomists for standard genome sequencing and annotation.</title>
        <authorList>
            <consortium name="The Broad Institute Genomics Platform"/>
            <consortium name="The Broad Institute Genome Sequencing Center for Infectious Disease"/>
            <person name="Wu L."/>
            <person name="Ma J."/>
        </authorList>
    </citation>
    <scope>NUCLEOTIDE SEQUENCE [LARGE SCALE GENOMIC DNA]</scope>
    <source>
        <strain evidence="4">JCM 17106</strain>
    </source>
</reference>
<feature type="transmembrane region" description="Helical" evidence="1">
    <location>
        <begin position="21"/>
        <end position="41"/>
    </location>
</feature>
<comment type="caution">
    <text evidence="3">The sequence shown here is derived from an EMBL/GenBank/DDBJ whole genome shotgun (WGS) entry which is preliminary data.</text>
</comment>
<sequence>MEPVRKPFQGVLNIIRFNWHFYIIAIGIVSVLILIATNSNVLISSTLYVVCTAILVTLFISLVVSWYVYDVSDLYRFDWIENMDTQNPQKIVNINAGLDESSAFLKHKFKQADCTVLDFYDPLKHTEVSIKRARKAYPPYAGTKSIKTTTLPLADNSIDKVFAILSAHEIRNEEERILFFKELNRILKPDGQLVMMEHLRDITNFMAYTIGFLHFHSKSTWMRTFSSANFRVSNEIKITPFISTFILEKNGTTS</sequence>
<dbReference type="InterPro" id="IPR029063">
    <property type="entry name" value="SAM-dependent_MTases_sf"/>
</dbReference>
<keyword evidence="1" id="KW-1133">Transmembrane helix</keyword>
<gene>
    <name evidence="3" type="ORF">GCM10022393_39610</name>
</gene>
<keyword evidence="1" id="KW-0472">Membrane</keyword>
<protein>
    <recommendedName>
        <fullName evidence="2">Methyltransferase type 11 domain-containing protein</fullName>
    </recommendedName>
</protein>
<dbReference type="SUPFAM" id="SSF53335">
    <property type="entry name" value="S-adenosyl-L-methionine-dependent methyltransferases"/>
    <property type="match status" value="1"/>
</dbReference>
<organism evidence="3 4">
    <name type="scientific">Aquimarina addita</name>
    <dbReference type="NCBI Taxonomy" id="870485"/>
    <lineage>
        <taxon>Bacteria</taxon>
        <taxon>Pseudomonadati</taxon>
        <taxon>Bacteroidota</taxon>
        <taxon>Flavobacteriia</taxon>
        <taxon>Flavobacteriales</taxon>
        <taxon>Flavobacteriaceae</taxon>
        <taxon>Aquimarina</taxon>
    </lineage>
</organism>
<dbReference type="Gene3D" id="3.40.50.150">
    <property type="entry name" value="Vaccinia Virus protein VP39"/>
    <property type="match status" value="1"/>
</dbReference>
<evidence type="ECO:0000256" key="1">
    <source>
        <dbReference type="SAM" id="Phobius"/>
    </source>
</evidence>